<keyword evidence="2" id="KW-1185">Reference proteome</keyword>
<reference evidence="1" key="1">
    <citation type="submission" date="2023-10" db="EMBL/GenBank/DDBJ databases">
        <authorList>
            <person name="Hackl T."/>
        </authorList>
    </citation>
    <scope>NUCLEOTIDE SEQUENCE</scope>
</reference>
<dbReference type="AlphaFoldDB" id="A0AAI8VQ18"/>
<evidence type="ECO:0000313" key="2">
    <source>
        <dbReference type="Proteomes" id="UP001295740"/>
    </source>
</evidence>
<proteinExistence type="predicted"/>
<organism evidence="1 2">
    <name type="scientific">Anthostomella pinea</name>
    <dbReference type="NCBI Taxonomy" id="933095"/>
    <lineage>
        <taxon>Eukaryota</taxon>
        <taxon>Fungi</taxon>
        <taxon>Dikarya</taxon>
        <taxon>Ascomycota</taxon>
        <taxon>Pezizomycotina</taxon>
        <taxon>Sordariomycetes</taxon>
        <taxon>Xylariomycetidae</taxon>
        <taxon>Xylariales</taxon>
        <taxon>Xylariaceae</taxon>
        <taxon>Anthostomella</taxon>
    </lineage>
</organism>
<comment type="caution">
    <text evidence="1">The sequence shown here is derived from an EMBL/GenBank/DDBJ whole genome shotgun (WGS) entry which is preliminary data.</text>
</comment>
<evidence type="ECO:0000313" key="1">
    <source>
        <dbReference type="EMBL" id="CAJ2508663.1"/>
    </source>
</evidence>
<dbReference type="Gene3D" id="3.30.559.30">
    <property type="entry name" value="Nonribosomal peptide synthetase, condensation domain"/>
    <property type="match status" value="1"/>
</dbReference>
<name>A0AAI8VQ18_9PEZI</name>
<gene>
    <name evidence="1" type="ORF">KHLLAP_LOCUS9131</name>
</gene>
<dbReference type="EMBL" id="CAUWAG010000012">
    <property type="protein sequence ID" value="CAJ2508663.1"/>
    <property type="molecule type" value="Genomic_DNA"/>
</dbReference>
<accession>A0AAI8VQ18</accession>
<protein>
    <submittedName>
        <fullName evidence="1">Uu.00g136890.m01.CDS01</fullName>
    </submittedName>
</protein>
<sequence>MRLTSYGYYLAEQSQQFLFNSTLYHENQPWRDVRRRGCSKAHPCSDTACHALQPSKVISKKTNGISKGEQDPSILEKSGQSFGTDAYDSFLAALLLSFAQTFPDRQVPTVWNQEHERASLDFQHDVSETVGWFTSLCPILTSVLPTDDILSVLYHVQDTRQAMVSKVAPFFAASLSDPGE</sequence>
<dbReference type="SUPFAM" id="SSF52777">
    <property type="entry name" value="CoA-dependent acyltransferases"/>
    <property type="match status" value="1"/>
</dbReference>
<dbReference type="Proteomes" id="UP001295740">
    <property type="component" value="Unassembled WGS sequence"/>
</dbReference>